<dbReference type="InterPro" id="IPR006447">
    <property type="entry name" value="Myb_dom_plants"/>
</dbReference>
<accession>A0AAP0MWD3</accession>
<keyword evidence="4" id="KW-0805">Transcription regulation</keyword>
<dbReference type="GO" id="GO:0009736">
    <property type="term" value="P:cytokinin-activated signaling pathway"/>
    <property type="evidence" value="ECO:0007669"/>
    <property type="project" value="InterPro"/>
</dbReference>
<dbReference type="SUPFAM" id="SSF52172">
    <property type="entry name" value="CheY-like"/>
    <property type="match status" value="1"/>
</dbReference>
<dbReference type="InterPro" id="IPR011006">
    <property type="entry name" value="CheY-like_superfamily"/>
</dbReference>
<dbReference type="PROSITE" id="PS50110">
    <property type="entry name" value="RESPONSE_REGULATORY"/>
    <property type="match status" value="1"/>
</dbReference>
<feature type="region of interest" description="Disordered" evidence="9">
    <location>
        <begin position="245"/>
        <end position="296"/>
    </location>
</feature>
<dbReference type="Proteomes" id="UP001428341">
    <property type="component" value="Unassembled WGS sequence"/>
</dbReference>
<dbReference type="Pfam" id="PF00072">
    <property type="entry name" value="Response_reg"/>
    <property type="match status" value="1"/>
</dbReference>
<keyword evidence="5" id="KW-0010">Activator</keyword>
<comment type="caution">
    <text evidence="8">Lacks conserved residue(s) required for the propagation of feature annotation.</text>
</comment>
<dbReference type="PANTHER" id="PTHR43874:SF87">
    <property type="entry name" value="HTH MYB-TYPE DOMAIN-CONTAINING PROTEIN"/>
    <property type="match status" value="1"/>
</dbReference>
<feature type="compositionally biased region" description="Polar residues" evidence="9">
    <location>
        <begin position="264"/>
        <end position="274"/>
    </location>
</feature>
<evidence type="ECO:0000259" key="11">
    <source>
        <dbReference type="PROSITE" id="PS51294"/>
    </source>
</evidence>
<evidence type="ECO:0000256" key="6">
    <source>
        <dbReference type="ARBA" id="ARBA00023163"/>
    </source>
</evidence>
<dbReference type="PANTHER" id="PTHR43874">
    <property type="entry name" value="TWO-COMPONENT RESPONSE REGULATOR"/>
    <property type="match status" value="1"/>
</dbReference>
<feature type="compositionally biased region" description="Basic and acidic residues" evidence="9">
    <location>
        <begin position="249"/>
        <end position="263"/>
    </location>
</feature>
<dbReference type="SUPFAM" id="SSF46689">
    <property type="entry name" value="Homeodomain-like"/>
    <property type="match status" value="1"/>
</dbReference>
<comment type="caution">
    <text evidence="12">The sequence shown here is derived from an EMBL/GenBank/DDBJ whole genome shotgun (WGS) entry which is preliminary data.</text>
</comment>
<dbReference type="SMART" id="SM00448">
    <property type="entry name" value="REC"/>
    <property type="match status" value="1"/>
</dbReference>
<evidence type="ECO:0000256" key="7">
    <source>
        <dbReference type="ARBA" id="ARBA00023242"/>
    </source>
</evidence>
<dbReference type="InterPro" id="IPR001789">
    <property type="entry name" value="Sig_transdc_resp-reg_receiver"/>
</dbReference>
<dbReference type="AlphaFoldDB" id="A0AAP0MWD3"/>
<dbReference type="Gene3D" id="1.10.10.60">
    <property type="entry name" value="Homeodomain-like"/>
    <property type="match status" value="1"/>
</dbReference>
<evidence type="ECO:0000256" key="5">
    <source>
        <dbReference type="ARBA" id="ARBA00023159"/>
    </source>
</evidence>
<dbReference type="InterPro" id="IPR017930">
    <property type="entry name" value="Myb_dom"/>
</dbReference>
<dbReference type="Pfam" id="PF00249">
    <property type="entry name" value="Myb_DNA-binding"/>
    <property type="match status" value="1"/>
</dbReference>
<dbReference type="CDD" id="cd17584">
    <property type="entry name" value="REC_typeB_ARR-like"/>
    <property type="match status" value="1"/>
</dbReference>
<keyword evidence="2" id="KW-0597">Phosphoprotein</keyword>
<dbReference type="NCBIfam" id="TIGR01557">
    <property type="entry name" value="myb_SHAQKYF"/>
    <property type="match status" value="1"/>
</dbReference>
<feature type="domain" description="HTH myb-type" evidence="11">
    <location>
        <begin position="294"/>
        <end position="353"/>
    </location>
</feature>
<keyword evidence="13" id="KW-1185">Reference proteome</keyword>
<keyword evidence="3" id="KW-0902">Two-component regulatory system</keyword>
<evidence type="ECO:0000256" key="3">
    <source>
        <dbReference type="ARBA" id="ARBA00023012"/>
    </source>
</evidence>
<evidence type="ECO:0000259" key="10">
    <source>
        <dbReference type="PROSITE" id="PS50110"/>
    </source>
</evidence>
<dbReference type="GO" id="GO:0005634">
    <property type="term" value="C:nucleus"/>
    <property type="evidence" value="ECO:0007669"/>
    <property type="project" value="UniProtKB-SubCell"/>
</dbReference>
<dbReference type="GO" id="GO:0003677">
    <property type="term" value="F:DNA binding"/>
    <property type="evidence" value="ECO:0007669"/>
    <property type="project" value="InterPro"/>
</dbReference>
<dbReference type="GO" id="GO:0000160">
    <property type="term" value="P:phosphorelay signal transduction system"/>
    <property type="evidence" value="ECO:0007669"/>
    <property type="project" value="UniProtKB-KW"/>
</dbReference>
<evidence type="ECO:0000256" key="1">
    <source>
        <dbReference type="ARBA" id="ARBA00004123"/>
    </source>
</evidence>
<protein>
    <submittedName>
        <fullName evidence="12">Uncharacterized protein</fullName>
    </submittedName>
</protein>
<dbReference type="PROSITE" id="PS51294">
    <property type="entry name" value="HTH_MYB"/>
    <property type="match status" value="1"/>
</dbReference>
<comment type="subcellular location">
    <subcellularLocation>
        <location evidence="1">Nucleus</location>
    </subcellularLocation>
</comment>
<dbReference type="FunFam" id="1.10.10.60:FF:000007">
    <property type="entry name" value="Two-component response regulator"/>
    <property type="match status" value="1"/>
</dbReference>
<dbReference type="EMBL" id="JBCGBO010000002">
    <property type="protein sequence ID" value="KAK9223175.1"/>
    <property type="molecule type" value="Genomic_DNA"/>
</dbReference>
<evidence type="ECO:0000256" key="2">
    <source>
        <dbReference type="ARBA" id="ARBA00022553"/>
    </source>
</evidence>
<dbReference type="InterPro" id="IPR045279">
    <property type="entry name" value="ARR-like"/>
</dbReference>
<gene>
    <name evidence="12" type="ORF">WN944_011617</name>
</gene>
<feature type="domain" description="Response regulatory" evidence="10">
    <location>
        <begin position="21"/>
        <end position="135"/>
    </location>
</feature>
<dbReference type="Gene3D" id="3.40.50.2300">
    <property type="match status" value="1"/>
</dbReference>
<evidence type="ECO:0000256" key="9">
    <source>
        <dbReference type="SAM" id="MobiDB-lite"/>
    </source>
</evidence>
<sequence>MQRKELMLPSSMVPSFARGINILLMDHDTTSLLYIASMLEQYSYKVTTTELASVALSLIRKEKDRFELVMASVDISNIDSLSFVRVLLKEEIPIILMSSRRNEIFSWRALVEGACFFLEKPISFDDLKYVWQHSYIYKRRSKIQLEDARKPEQEILLNRGNISQGKRINEGGDDVSRNIANASATDDLRYSINTDQNEKNNKQMEVDAQVHIFDENSVKESQNACNMEQHLVMANDQIQEQGGLIKTKRSLDDDRGGEKKRNLNSDNENSNSFMVPTEEKGKEMNENNNGHVKKKRKPRIVWTSELHLKFIEAVSSLGDIKARPKLILQKMNVPGLTQRQVASHLQNYKARVRQISDNVIRDLSSNTGSLQTLERIKPSVVGQPTLNSNDFAAAGKTQGAGTVQVENASGISSNVANSGKSLKQFSEGNQEVKAIAVLEPPAASSVNAGKSAYAALLKFLDEDEEEIRAGLGGELKPADLDRYCEWLREALMEKSEHSE</sequence>
<evidence type="ECO:0000256" key="8">
    <source>
        <dbReference type="PROSITE-ProRule" id="PRU00169"/>
    </source>
</evidence>
<evidence type="ECO:0000313" key="13">
    <source>
        <dbReference type="Proteomes" id="UP001428341"/>
    </source>
</evidence>
<reference evidence="12 13" key="1">
    <citation type="submission" date="2024-05" db="EMBL/GenBank/DDBJ databases">
        <title>Haplotype-resolved chromosome-level genome assembly of Huyou (Citrus changshanensis).</title>
        <authorList>
            <person name="Miao C."/>
            <person name="Chen W."/>
            <person name="Wu Y."/>
            <person name="Wang L."/>
            <person name="Zhao S."/>
            <person name="Grierson D."/>
            <person name="Xu C."/>
            <person name="Chen K."/>
        </authorList>
    </citation>
    <scope>NUCLEOTIDE SEQUENCE [LARGE SCALE GENOMIC DNA]</scope>
    <source>
        <strain evidence="12">01-14</strain>
        <tissue evidence="12">Leaf</tissue>
    </source>
</reference>
<keyword evidence="6" id="KW-0804">Transcription</keyword>
<dbReference type="InterPro" id="IPR009057">
    <property type="entry name" value="Homeodomain-like_sf"/>
</dbReference>
<keyword evidence="7" id="KW-0539">Nucleus</keyword>
<proteinExistence type="predicted"/>
<evidence type="ECO:0000256" key="4">
    <source>
        <dbReference type="ARBA" id="ARBA00023015"/>
    </source>
</evidence>
<organism evidence="12 13">
    <name type="scientific">Citrus x changshan-huyou</name>
    <dbReference type="NCBI Taxonomy" id="2935761"/>
    <lineage>
        <taxon>Eukaryota</taxon>
        <taxon>Viridiplantae</taxon>
        <taxon>Streptophyta</taxon>
        <taxon>Embryophyta</taxon>
        <taxon>Tracheophyta</taxon>
        <taxon>Spermatophyta</taxon>
        <taxon>Magnoliopsida</taxon>
        <taxon>eudicotyledons</taxon>
        <taxon>Gunneridae</taxon>
        <taxon>Pentapetalae</taxon>
        <taxon>rosids</taxon>
        <taxon>malvids</taxon>
        <taxon>Sapindales</taxon>
        <taxon>Rutaceae</taxon>
        <taxon>Aurantioideae</taxon>
        <taxon>Citrus</taxon>
    </lineage>
</organism>
<evidence type="ECO:0000313" key="12">
    <source>
        <dbReference type="EMBL" id="KAK9223175.1"/>
    </source>
</evidence>
<dbReference type="InterPro" id="IPR001005">
    <property type="entry name" value="SANT/Myb"/>
</dbReference>
<name>A0AAP0MWD3_9ROSI</name>